<dbReference type="EMBL" id="BTSY01000002">
    <property type="protein sequence ID" value="GMT12915.1"/>
    <property type="molecule type" value="Genomic_DNA"/>
</dbReference>
<organism evidence="2 3">
    <name type="scientific">Pristionchus fissidentatus</name>
    <dbReference type="NCBI Taxonomy" id="1538716"/>
    <lineage>
        <taxon>Eukaryota</taxon>
        <taxon>Metazoa</taxon>
        <taxon>Ecdysozoa</taxon>
        <taxon>Nematoda</taxon>
        <taxon>Chromadorea</taxon>
        <taxon>Rhabditida</taxon>
        <taxon>Rhabditina</taxon>
        <taxon>Diplogasteromorpha</taxon>
        <taxon>Diplogasteroidea</taxon>
        <taxon>Neodiplogasteridae</taxon>
        <taxon>Pristionchus</taxon>
    </lineage>
</organism>
<proteinExistence type="predicted"/>
<feature type="signal peptide" evidence="1">
    <location>
        <begin position="1"/>
        <end position="23"/>
    </location>
</feature>
<feature type="chain" id="PRO_5043529031" evidence="1">
    <location>
        <begin position="24"/>
        <end position="76"/>
    </location>
</feature>
<accession>A0AAV5V4X2</accession>
<reference evidence="2" key="1">
    <citation type="submission" date="2023-10" db="EMBL/GenBank/DDBJ databases">
        <title>Genome assembly of Pristionchus species.</title>
        <authorList>
            <person name="Yoshida K."/>
            <person name="Sommer R.J."/>
        </authorList>
    </citation>
    <scope>NUCLEOTIDE SEQUENCE</scope>
    <source>
        <strain evidence="2">RS5133</strain>
    </source>
</reference>
<keyword evidence="3" id="KW-1185">Reference proteome</keyword>
<evidence type="ECO:0000313" key="2">
    <source>
        <dbReference type="EMBL" id="GMT12915.1"/>
    </source>
</evidence>
<evidence type="ECO:0000256" key="1">
    <source>
        <dbReference type="SAM" id="SignalP"/>
    </source>
</evidence>
<feature type="non-terminal residue" evidence="2">
    <location>
        <position position="1"/>
    </location>
</feature>
<sequence length="76" mass="8569">QMSTKFILILVVFIVVASVISDAQLLSMKDRFKDHTPVKACNEVCTRTAQEQVVCCMSHGFHRGAGCNLFRKMYCL</sequence>
<name>A0AAV5V4X2_9BILA</name>
<evidence type="ECO:0000313" key="3">
    <source>
        <dbReference type="Proteomes" id="UP001432322"/>
    </source>
</evidence>
<comment type="caution">
    <text evidence="2">The sequence shown here is derived from an EMBL/GenBank/DDBJ whole genome shotgun (WGS) entry which is preliminary data.</text>
</comment>
<dbReference type="AlphaFoldDB" id="A0AAV5V4X2"/>
<dbReference type="Pfam" id="PF08036">
    <property type="entry name" value="Antimicrobial_6"/>
    <property type="match status" value="1"/>
</dbReference>
<gene>
    <name evidence="2" type="ORF">PFISCL1PPCAC_4212</name>
</gene>
<dbReference type="Proteomes" id="UP001432322">
    <property type="component" value="Unassembled WGS sequence"/>
</dbReference>
<protein>
    <submittedName>
        <fullName evidence="2">Uncharacterized protein</fullName>
    </submittedName>
</protein>
<dbReference type="Gene3D" id="3.30.30.120">
    <property type="entry name" value="Diapause-specific peptide"/>
    <property type="match status" value="1"/>
</dbReference>
<dbReference type="InterPro" id="IPR038203">
    <property type="entry name" value="Diapausin_sf"/>
</dbReference>
<keyword evidence="1" id="KW-0732">Signal</keyword>